<sequence length="51" mass="6253">MQLNIFPSNWNKTLGHREFKFERVLKAETFLSNSPRTIYKQMNYVFHQAYK</sequence>
<evidence type="ECO:0000313" key="1">
    <source>
        <dbReference type="EMBL" id="CAH1597573.1"/>
    </source>
</evidence>
<dbReference type="EMBL" id="CAKMUD010000086">
    <property type="protein sequence ID" value="CAH1597573.1"/>
    <property type="molecule type" value="Genomic_DNA"/>
</dbReference>
<organism evidence="1 2">
    <name type="scientific">Vibrio jasicida</name>
    <dbReference type="NCBI Taxonomy" id="766224"/>
    <lineage>
        <taxon>Bacteria</taxon>
        <taxon>Pseudomonadati</taxon>
        <taxon>Pseudomonadota</taxon>
        <taxon>Gammaproteobacteria</taxon>
        <taxon>Vibrionales</taxon>
        <taxon>Vibrionaceae</taxon>
        <taxon>Vibrio</taxon>
    </lineage>
</organism>
<reference evidence="1" key="1">
    <citation type="submission" date="2022-01" db="EMBL/GenBank/DDBJ databases">
        <authorList>
            <person name="Lagorce A."/>
        </authorList>
    </citation>
    <scope>NUCLEOTIDE SEQUENCE</scope>
    <source>
        <strain evidence="1">Th15_F1_A12</strain>
    </source>
</reference>
<accession>A0AAU9QRM6</accession>
<proteinExistence type="predicted"/>
<name>A0AAU9QRM6_9VIBR</name>
<protein>
    <recommendedName>
        <fullName evidence="3">Transposase</fullName>
    </recommendedName>
</protein>
<gene>
    <name evidence="1" type="ORF">THF1A12_320104</name>
</gene>
<dbReference type="Proteomes" id="UP001295462">
    <property type="component" value="Unassembled WGS sequence"/>
</dbReference>
<evidence type="ECO:0008006" key="3">
    <source>
        <dbReference type="Google" id="ProtNLM"/>
    </source>
</evidence>
<dbReference type="AlphaFoldDB" id="A0AAU9QRM6"/>
<evidence type="ECO:0000313" key="2">
    <source>
        <dbReference type="Proteomes" id="UP001295462"/>
    </source>
</evidence>
<comment type="caution">
    <text evidence="1">The sequence shown here is derived from an EMBL/GenBank/DDBJ whole genome shotgun (WGS) entry which is preliminary data.</text>
</comment>